<reference evidence="1 2" key="1">
    <citation type="journal article" date="2024" name="BMC Genomics">
        <title>De novo assembly and annotation of Popillia japonica's genome with initial clues to its potential as an invasive pest.</title>
        <authorList>
            <person name="Cucini C."/>
            <person name="Boschi S."/>
            <person name="Funari R."/>
            <person name="Cardaioli E."/>
            <person name="Iannotti N."/>
            <person name="Marturano G."/>
            <person name="Paoli F."/>
            <person name="Bruttini M."/>
            <person name="Carapelli A."/>
            <person name="Frati F."/>
            <person name="Nardi F."/>
        </authorList>
    </citation>
    <scope>NUCLEOTIDE SEQUENCE [LARGE SCALE GENOMIC DNA]</scope>
    <source>
        <strain evidence="1">DMR45628</strain>
    </source>
</reference>
<sequence length="117" mass="13681">MRGGPNHQPLSQHPKMARYQRYQSFFVSNSKVTERELWKILGTNPKMARYQRYQSFFVSNSKVTERELWKILGTPILGDSSDKSENVKKTGLKDVGGVNKFLTITRKRGRNVVWKKY</sequence>
<proteinExistence type="predicted"/>
<evidence type="ECO:0000313" key="2">
    <source>
        <dbReference type="Proteomes" id="UP001458880"/>
    </source>
</evidence>
<comment type="caution">
    <text evidence="1">The sequence shown here is derived from an EMBL/GenBank/DDBJ whole genome shotgun (WGS) entry which is preliminary data.</text>
</comment>
<organism evidence="1 2">
    <name type="scientific">Popillia japonica</name>
    <name type="common">Japanese beetle</name>
    <dbReference type="NCBI Taxonomy" id="7064"/>
    <lineage>
        <taxon>Eukaryota</taxon>
        <taxon>Metazoa</taxon>
        <taxon>Ecdysozoa</taxon>
        <taxon>Arthropoda</taxon>
        <taxon>Hexapoda</taxon>
        <taxon>Insecta</taxon>
        <taxon>Pterygota</taxon>
        <taxon>Neoptera</taxon>
        <taxon>Endopterygota</taxon>
        <taxon>Coleoptera</taxon>
        <taxon>Polyphaga</taxon>
        <taxon>Scarabaeiformia</taxon>
        <taxon>Scarabaeidae</taxon>
        <taxon>Rutelinae</taxon>
        <taxon>Popillia</taxon>
    </lineage>
</organism>
<dbReference type="AlphaFoldDB" id="A0AAW1KP74"/>
<protein>
    <submittedName>
        <fullName evidence="1">Uncharacterized protein</fullName>
    </submittedName>
</protein>
<keyword evidence="2" id="KW-1185">Reference proteome</keyword>
<accession>A0AAW1KP74</accession>
<name>A0AAW1KP74_POPJA</name>
<dbReference type="Proteomes" id="UP001458880">
    <property type="component" value="Unassembled WGS sequence"/>
</dbReference>
<gene>
    <name evidence="1" type="ORF">QE152_g21630</name>
</gene>
<dbReference type="EMBL" id="JASPKY010000200">
    <property type="protein sequence ID" value="KAK9721349.1"/>
    <property type="molecule type" value="Genomic_DNA"/>
</dbReference>
<evidence type="ECO:0000313" key="1">
    <source>
        <dbReference type="EMBL" id="KAK9721349.1"/>
    </source>
</evidence>